<evidence type="ECO:0000313" key="2">
    <source>
        <dbReference type="EMBL" id="KXH37251.1"/>
    </source>
</evidence>
<evidence type="ECO:0000313" key="3">
    <source>
        <dbReference type="Proteomes" id="UP000070328"/>
    </source>
</evidence>
<dbReference type="EMBL" id="JFBX01000505">
    <property type="protein sequence ID" value="KXH37251.1"/>
    <property type="molecule type" value="Genomic_DNA"/>
</dbReference>
<feature type="compositionally biased region" description="Polar residues" evidence="1">
    <location>
        <begin position="200"/>
        <end position="220"/>
    </location>
</feature>
<reference evidence="2 3" key="1">
    <citation type="submission" date="2014-02" db="EMBL/GenBank/DDBJ databases">
        <title>The genome sequence of Colletotrichum simmondsii CBS122122.</title>
        <authorList>
            <person name="Baroncelli R."/>
            <person name="Thon M.R."/>
        </authorList>
    </citation>
    <scope>NUCLEOTIDE SEQUENCE [LARGE SCALE GENOMIC DNA]</scope>
    <source>
        <strain evidence="2 3">CBS122122</strain>
    </source>
</reference>
<dbReference type="OrthoDB" id="103819at2759"/>
<comment type="caution">
    <text evidence="2">The sequence shown here is derived from an EMBL/GenBank/DDBJ whole genome shotgun (WGS) entry which is preliminary data.</text>
</comment>
<organism evidence="2 3">
    <name type="scientific">Colletotrichum simmondsii</name>
    <dbReference type="NCBI Taxonomy" id="703756"/>
    <lineage>
        <taxon>Eukaryota</taxon>
        <taxon>Fungi</taxon>
        <taxon>Dikarya</taxon>
        <taxon>Ascomycota</taxon>
        <taxon>Pezizomycotina</taxon>
        <taxon>Sordariomycetes</taxon>
        <taxon>Hypocreomycetidae</taxon>
        <taxon>Glomerellales</taxon>
        <taxon>Glomerellaceae</taxon>
        <taxon>Colletotrichum</taxon>
        <taxon>Colletotrichum acutatum species complex</taxon>
    </lineage>
</organism>
<name>A0A135SN09_9PEZI</name>
<feature type="region of interest" description="Disordered" evidence="1">
    <location>
        <begin position="200"/>
        <end position="239"/>
    </location>
</feature>
<proteinExistence type="predicted"/>
<dbReference type="AlphaFoldDB" id="A0A135SN09"/>
<accession>A0A135SN09</accession>
<keyword evidence="3" id="KW-1185">Reference proteome</keyword>
<sequence length="278" mass="30945">MDPHANFSKRKRYIAMLREIVGEQLQEAFIRTDRVNQLSLSCLIQRAIPPEVGEIGAFGGACIASARQALEEHQRCMTLVVGLEEYYLEAYINWALLSSPFIPFIVLFCHVIETCSGSDLHLLAALVDTFRSTVAESFTIGVKKEMRMFTTLYDVACSYVNLRSGDAPAQLAAVDVKNGCEFTAENINPPVVQPQIYLTPQGVTSDPQAPEDLSNQSNKRSFGDALNDHGPTNQGWVSGSLPEAENYPMEVDDYSSQLGNWLYMNNQMIRALENNYFG</sequence>
<evidence type="ECO:0000256" key="1">
    <source>
        <dbReference type="SAM" id="MobiDB-lite"/>
    </source>
</evidence>
<dbReference type="Proteomes" id="UP000070328">
    <property type="component" value="Unassembled WGS sequence"/>
</dbReference>
<gene>
    <name evidence="2" type="ORF">CSIM01_13467</name>
</gene>
<protein>
    <submittedName>
        <fullName evidence="2">Fungal specific transcription factor</fullName>
    </submittedName>
</protein>